<sequence>MPSQNKTPNISLNQWLGNEYIKRKDFAEDNLKIDEAIHSQGQQIQQVNGSLESHKDDLNSHIKIFTLDRIPVDLSSFPMGSILAIKENLFETSSLDWELGSLNTTTGLPTIDSNRIRTKVFHNILPSKSYKIDFLQSRGLDFMVIVIEYDIEENYLKSSDWQNTDYQFTSLNNTSKIKVIFRTVDDIDVFPEDIISLQPILFRIYEY</sequence>
<name>A0A1G5JYB0_9FIRM</name>
<proteinExistence type="predicted"/>
<dbReference type="OrthoDB" id="1933804at2"/>
<dbReference type="EMBL" id="FMUS01000022">
    <property type="protein sequence ID" value="SCY92850.1"/>
    <property type="molecule type" value="Genomic_DNA"/>
</dbReference>
<evidence type="ECO:0000313" key="1">
    <source>
        <dbReference type="EMBL" id="SCY92850.1"/>
    </source>
</evidence>
<keyword evidence="2" id="KW-1185">Reference proteome</keyword>
<reference evidence="1 2" key="1">
    <citation type="submission" date="2016-10" db="EMBL/GenBank/DDBJ databases">
        <authorList>
            <person name="de Groot N.N."/>
        </authorList>
    </citation>
    <scope>NUCLEOTIDE SEQUENCE [LARGE SCALE GENOMIC DNA]</scope>
    <source>
        <strain evidence="1 2">DSM 18978</strain>
    </source>
</reference>
<dbReference type="RefSeq" id="WP_091545370.1">
    <property type="nucleotide sequence ID" value="NZ_FMUS01000022.1"/>
</dbReference>
<dbReference type="STRING" id="1120976.SAMN03080606_03087"/>
<accession>A0A1G5JYB0</accession>
<evidence type="ECO:0000313" key="2">
    <source>
        <dbReference type="Proteomes" id="UP000198636"/>
    </source>
</evidence>
<gene>
    <name evidence="1" type="ORF">SAMN03080606_03087</name>
</gene>
<organism evidence="1 2">
    <name type="scientific">Alkaliphilus peptidifermentans DSM 18978</name>
    <dbReference type="NCBI Taxonomy" id="1120976"/>
    <lineage>
        <taxon>Bacteria</taxon>
        <taxon>Bacillati</taxon>
        <taxon>Bacillota</taxon>
        <taxon>Clostridia</taxon>
        <taxon>Peptostreptococcales</taxon>
        <taxon>Natronincolaceae</taxon>
        <taxon>Alkaliphilus</taxon>
    </lineage>
</organism>
<dbReference type="Proteomes" id="UP000198636">
    <property type="component" value="Unassembled WGS sequence"/>
</dbReference>
<dbReference type="AlphaFoldDB" id="A0A1G5JYB0"/>
<protein>
    <submittedName>
        <fullName evidence="1">Uncharacterized protein</fullName>
    </submittedName>
</protein>